<dbReference type="AlphaFoldDB" id="A0A8H2PJH0"/>
<name>A0A8H2PJH0_MYCMU</name>
<dbReference type="InterPro" id="IPR036291">
    <property type="entry name" value="NAD(P)-bd_dom_sf"/>
</dbReference>
<organism evidence="1">
    <name type="scientific">Mycolicibacterium mucogenicum DSM 44124</name>
    <dbReference type="NCBI Taxonomy" id="1226753"/>
    <lineage>
        <taxon>Bacteria</taxon>
        <taxon>Bacillati</taxon>
        <taxon>Actinomycetota</taxon>
        <taxon>Actinomycetes</taxon>
        <taxon>Mycobacteriales</taxon>
        <taxon>Mycobacteriaceae</taxon>
        <taxon>Mycolicibacterium</taxon>
    </lineage>
</organism>
<comment type="caution">
    <text evidence="1">The sequence shown here is derived from an EMBL/GenBank/DDBJ whole genome shotgun (WGS) entry which is preliminary data.</text>
</comment>
<accession>A0A8H2PJH0</accession>
<dbReference type="Gene3D" id="3.40.50.720">
    <property type="entry name" value="NAD(P)-binding Rossmann-like Domain"/>
    <property type="match status" value="1"/>
</dbReference>
<reference evidence="1" key="1">
    <citation type="submission" date="2018-01" db="EMBL/GenBank/DDBJ databases">
        <title>Comparative genomics of Mycobacterium mucogenicum and Mycobacterium neoaurum clade members emphasizing tRNA and non-coding RNA.</title>
        <authorList>
            <person name="Behra P.R.K."/>
            <person name="Pettersson B.M.F."/>
            <person name="Das S."/>
            <person name="Dasgupta S."/>
            <person name="Kirsebom L.A."/>
        </authorList>
    </citation>
    <scope>NUCLEOTIDE SEQUENCE</scope>
    <source>
        <strain evidence="1">DSM 44124</strain>
    </source>
</reference>
<evidence type="ECO:0008006" key="2">
    <source>
        <dbReference type="Google" id="ProtNLM"/>
    </source>
</evidence>
<dbReference type="SUPFAM" id="SSF51735">
    <property type="entry name" value="NAD(P)-binding Rossmann-fold domains"/>
    <property type="match status" value="1"/>
</dbReference>
<protein>
    <recommendedName>
        <fullName evidence="2">Short-chain dehydrogenase</fullName>
    </recommendedName>
</protein>
<dbReference type="InterPro" id="IPR002347">
    <property type="entry name" value="SDR_fam"/>
</dbReference>
<proteinExistence type="predicted"/>
<dbReference type="EMBL" id="POTL01000001">
    <property type="protein sequence ID" value="TLH55774.1"/>
    <property type="molecule type" value="Genomic_DNA"/>
</dbReference>
<sequence>MRRALTRLMKHSIVAVVLDAGTDAGLATAHSLLAEGHRVVVTARQAGPLVRITHGYPADRIYALAADTHDRSQFDQVLALTRARFGRVDMIVDPKLYSSVLMASA</sequence>
<gene>
    <name evidence="1" type="ORF">C1S78_28380</name>
</gene>
<dbReference type="Pfam" id="PF00106">
    <property type="entry name" value="adh_short"/>
    <property type="match status" value="1"/>
</dbReference>
<evidence type="ECO:0000313" key="1">
    <source>
        <dbReference type="EMBL" id="TLH55774.1"/>
    </source>
</evidence>